<dbReference type="Proteomes" id="UP000654345">
    <property type="component" value="Unassembled WGS sequence"/>
</dbReference>
<reference evidence="2 3" key="1">
    <citation type="journal article" date="2021" name="Int. J. Syst. Evol. Microbiol.">
        <title>Reticulibacter mediterranei gen. nov., sp. nov., within the new family Reticulibacteraceae fam. nov., and Ktedonospora formicarum gen. nov., sp. nov., Ktedonobacter robiniae sp. nov., Dictyobacter formicarum sp. nov. and Dictyobacter arantiisoli sp. nov., belonging to the class Ktedonobacteria.</title>
        <authorList>
            <person name="Yabe S."/>
            <person name="Zheng Y."/>
            <person name="Wang C.M."/>
            <person name="Sakai Y."/>
            <person name="Abe K."/>
            <person name="Yokota A."/>
            <person name="Donadio S."/>
            <person name="Cavaletti L."/>
            <person name="Monciardini P."/>
        </authorList>
    </citation>
    <scope>NUCLEOTIDE SEQUENCE [LARGE SCALE GENOMIC DNA]</scope>
    <source>
        <strain evidence="2 3">SOSP1-30</strain>
    </source>
</reference>
<comment type="caution">
    <text evidence="2">The sequence shown here is derived from an EMBL/GenBank/DDBJ whole genome shotgun (WGS) entry which is preliminary data.</text>
</comment>
<gene>
    <name evidence="2" type="ORF">KSB_02190</name>
</gene>
<organism evidence="2 3">
    <name type="scientific">Ktedonobacter robiniae</name>
    <dbReference type="NCBI Taxonomy" id="2778365"/>
    <lineage>
        <taxon>Bacteria</taxon>
        <taxon>Bacillati</taxon>
        <taxon>Chloroflexota</taxon>
        <taxon>Ktedonobacteria</taxon>
        <taxon>Ktedonobacterales</taxon>
        <taxon>Ktedonobacteraceae</taxon>
        <taxon>Ktedonobacter</taxon>
    </lineage>
</organism>
<feature type="transmembrane region" description="Helical" evidence="1">
    <location>
        <begin position="92"/>
        <end position="112"/>
    </location>
</feature>
<proteinExistence type="predicted"/>
<evidence type="ECO:0000313" key="2">
    <source>
        <dbReference type="EMBL" id="GHO51744.1"/>
    </source>
</evidence>
<evidence type="ECO:0000313" key="3">
    <source>
        <dbReference type="Proteomes" id="UP000654345"/>
    </source>
</evidence>
<accession>A0ABQ3UGB0</accession>
<feature type="transmembrane region" description="Helical" evidence="1">
    <location>
        <begin position="59"/>
        <end position="80"/>
    </location>
</feature>
<feature type="transmembrane region" description="Helical" evidence="1">
    <location>
        <begin position="132"/>
        <end position="152"/>
    </location>
</feature>
<keyword evidence="3" id="KW-1185">Reference proteome</keyword>
<keyword evidence="1" id="KW-0472">Membrane</keyword>
<protein>
    <recommendedName>
        <fullName evidence="4">DUF998 domain-containing protein</fullName>
    </recommendedName>
</protein>
<keyword evidence="1" id="KW-0812">Transmembrane</keyword>
<dbReference type="InterPro" id="IPR009339">
    <property type="entry name" value="DUF998"/>
</dbReference>
<name>A0ABQ3UGB0_9CHLR</name>
<evidence type="ECO:0008006" key="4">
    <source>
        <dbReference type="Google" id="ProtNLM"/>
    </source>
</evidence>
<feature type="transmembrane region" description="Helical" evidence="1">
    <location>
        <begin position="164"/>
        <end position="188"/>
    </location>
</feature>
<sequence>METSTQSTGEQPVAIRLLLACGAIGPLLFIVVFLIEGAIRPHYSAWQNVVSSLSQGEGGWIQMANFIVCGALVLGFAIGLRRALRTGRGSTWGPILLGIFGLCLIGAGIFVTDPLLGYPPGASSTPTVHGTLHNLLSLFVFASLIAACFVLARREAADPAGHGWAWYSVATGILVAVFFVVTDVVALLNGPAGLMQRICIIIGWSWIALLAIRLMSKKVQRA</sequence>
<dbReference type="EMBL" id="BNJG01000001">
    <property type="protein sequence ID" value="GHO51744.1"/>
    <property type="molecule type" value="Genomic_DNA"/>
</dbReference>
<feature type="transmembrane region" description="Helical" evidence="1">
    <location>
        <begin position="194"/>
        <end position="212"/>
    </location>
</feature>
<evidence type="ECO:0000256" key="1">
    <source>
        <dbReference type="SAM" id="Phobius"/>
    </source>
</evidence>
<keyword evidence="1" id="KW-1133">Transmembrane helix</keyword>
<dbReference type="RefSeq" id="WP_201368720.1">
    <property type="nucleotide sequence ID" value="NZ_BNJG01000001.1"/>
</dbReference>
<dbReference type="Pfam" id="PF06197">
    <property type="entry name" value="DUF998"/>
    <property type="match status" value="1"/>
</dbReference>
<feature type="transmembrane region" description="Helical" evidence="1">
    <location>
        <begin position="17"/>
        <end position="39"/>
    </location>
</feature>